<protein>
    <recommendedName>
        <fullName evidence="4 10">2-dehydropantoate 2-reductase</fullName>
        <ecNumber evidence="3 10">1.1.1.169</ecNumber>
    </recommendedName>
    <alternativeName>
        <fullName evidence="8 10">Ketopantoate reductase</fullName>
    </alternativeName>
</protein>
<dbReference type="PANTHER" id="PTHR43765:SF2">
    <property type="entry name" value="2-DEHYDROPANTOATE 2-REDUCTASE"/>
    <property type="match status" value="1"/>
</dbReference>
<evidence type="ECO:0000313" key="14">
    <source>
        <dbReference type="Proteomes" id="UP000295129"/>
    </source>
</evidence>
<dbReference type="EMBL" id="SNVV01000001">
    <property type="protein sequence ID" value="TDN57164.1"/>
    <property type="molecule type" value="Genomic_DNA"/>
</dbReference>
<name>A0A4R6EFU3_9RHOO</name>
<dbReference type="SUPFAM" id="SSF48179">
    <property type="entry name" value="6-phosphogluconate dehydrogenase C-terminal domain-like"/>
    <property type="match status" value="1"/>
</dbReference>
<evidence type="ECO:0000259" key="12">
    <source>
        <dbReference type="Pfam" id="PF08546"/>
    </source>
</evidence>
<keyword evidence="5 10" id="KW-0566">Pantothenate biosynthesis</keyword>
<dbReference type="InterPro" id="IPR008927">
    <property type="entry name" value="6-PGluconate_DH-like_C_sf"/>
</dbReference>
<dbReference type="InterPro" id="IPR036291">
    <property type="entry name" value="NAD(P)-bd_dom_sf"/>
</dbReference>
<keyword evidence="14" id="KW-1185">Reference proteome</keyword>
<comment type="similarity">
    <text evidence="2 10">Belongs to the ketopantoate reductase family.</text>
</comment>
<dbReference type="PANTHER" id="PTHR43765">
    <property type="entry name" value="2-DEHYDROPANTOATE 2-REDUCTASE-RELATED"/>
    <property type="match status" value="1"/>
</dbReference>
<evidence type="ECO:0000313" key="13">
    <source>
        <dbReference type="EMBL" id="TDN57164.1"/>
    </source>
</evidence>
<keyword evidence="6 10" id="KW-0521">NADP</keyword>
<dbReference type="Pfam" id="PF02558">
    <property type="entry name" value="ApbA"/>
    <property type="match status" value="1"/>
</dbReference>
<evidence type="ECO:0000256" key="5">
    <source>
        <dbReference type="ARBA" id="ARBA00022655"/>
    </source>
</evidence>
<evidence type="ECO:0000256" key="1">
    <source>
        <dbReference type="ARBA" id="ARBA00004994"/>
    </source>
</evidence>
<gene>
    <name evidence="13" type="ORF">C7389_101550</name>
</gene>
<evidence type="ECO:0000256" key="10">
    <source>
        <dbReference type="RuleBase" id="RU362068"/>
    </source>
</evidence>
<keyword evidence="7 10" id="KW-0560">Oxidoreductase</keyword>
<dbReference type="Proteomes" id="UP000295129">
    <property type="component" value="Unassembled WGS sequence"/>
</dbReference>
<organism evidence="13 14">
    <name type="scientific">Azoarcus indigens</name>
    <dbReference type="NCBI Taxonomy" id="29545"/>
    <lineage>
        <taxon>Bacteria</taxon>
        <taxon>Pseudomonadati</taxon>
        <taxon>Pseudomonadota</taxon>
        <taxon>Betaproteobacteria</taxon>
        <taxon>Rhodocyclales</taxon>
        <taxon>Zoogloeaceae</taxon>
        <taxon>Azoarcus</taxon>
    </lineage>
</organism>
<dbReference type="GO" id="GO:0005737">
    <property type="term" value="C:cytoplasm"/>
    <property type="evidence" value="ECO:0007669"/>
    <property type="project" value="TreeGrafter"/>
</dbReference>
<evidence type="ECO:0000256" key="2">
    <source>
        <dbReference type="ARBA" id="ARBA00007870"/>
    </source>
</evidence>
<dbReference type="NCBIfam" id="TIGR00745">
    <property type="entry name" value="apbA_panE"/>
    <property type="match status" value="1"/>
</dbReference>
<dbReference type="UniPathway" id="UPA00028">
    <property type="reaction ID" value="UER00004"/>
</dbReference>
<feature type="domain" description="Ketopantoate reductase C-terminal" evidence="12">
    <location>
        <begin position="186"/>
        <end position="304"/>
    </location>
</feature>
<evidence type="ECO:0000256" key="3">
    <source>
        <dbReference type="ARBA" id="ARBA00013014"/>
    </source>
</evidence>
<evidence type="ECO:0000256" key="8">
    <source>
        <dbReference type="ARBA" id="ARBA00032024"/>
    </source>
</evidence>
<evidence type="ECO:0000259" key="11">
    <source>
        <dbReference type="Pfam" id="PF02558"/>
    </source>
</evidence>
<accession>A0A4R6EFU3</accession>
<proteinExistence type="inferred from homology"/>
<dbReference type="InterPro" id="IPR013752">
    <property type="entry name" value="KPA_reductase"/>
</dbReference>
<dbReference type="InterPro" id="IPR013332">
    <property type="entry name" value="KPR_N"/>
</dbReference>
<dbReference type="GO" id="GO:0050661">
    <property type="term" value="F:NADP binding"/>
    <property type="evidence" value="ECO:0007669"/>
    <property type="project" value="TreeGrafter"/>
</dbReference>
<dbReference type="InterPro" id="IPR003710">
    <property type="entry name" value="ApbA"/>
</dbReference>
<feature type="domain" description="Ketopantoate reductase N-terminal" evidence="11">
    <location>
        <begin position="8"/>
        <end position="153"/>
    </location>
</feature>
<dbReference type="Gene3D" id="1.10.1040.10">
    <property type="entry name" value="N-(1-d-carboxylethyl)-l-norvaline Dehydrogenase, domain 2"/>
    <property type="match status" value="1"/>
</dbReference>
<sequence>MTGKSLEIAVLGAGAMGSLFGARLALAGHAVTLLDVNAAHLAAINEHGLKLVTDEGECRVTLPALRPEEYDGRPELLILFTKTLHTRAALESVRSRLGADTWVLSLQNGLGNAEAIGEFVAPQRIIVGMTTYPGDLAGPGHVESHGPGVIHMMSADGAASPELNAIAAALNGAGLVCDVDPGVHVSIWEKVAFNGALNSICSATRSVVGGVAAVPVARALALAVVDEVVAVARAAGIAADGPKVRALVEHALEAHGGHKPSMLQDVLAGRQTEIESINGAVVAAADRLGVAVPNTRALLALLRVVDGNLKAGRGLD</sequence>
<comment type="function">
    <text evidence="10">Catalyzes the NADPH-dependent reduction of ketopantoate into pantoic acid.</text>
</comment>
<dbReference type="InterPro" id="IPR050838">
    <property type="entry name" value="Ketopantoate_reductase"/>
</dbReference>
<dbReference type="GO" id="GO:0008677">
    <property type="term" value="F:2-dehydropantoate 2-reductase activity"/>
    <property type="evidence" value="ECO:0007669"/>
    <property type="project" value="UniProtKB-EC"/>
</dbReference>
<dbReference type="Pfam" id="PF08546">
    <property type="entry name" value="ApbA_C"/>
    <property type="match status" value="1"/>
</dbReference>
<dbReference type="EC" id="1.1.1.169" evidence="3 10"/>
<comment type="catalytic activity">
    <reaction evidence="9 10">
        <text>(R)-pantoate + NADP(+) = 2-dehydropantoate + NADPH + H(+)</text>
        <dbReference type="Rhea" id="RHEA:16233"/>
        <dbReference type="ChEBI" id="CHEBI:11561"/>
        <dbReference type="ChEBI" id="CHEBI:15378"/>
        <dbReference type="ChEBI" id="CHEBI:15980"/>
        <dbReference type="ChEBI" id="CHEBI:57783"/>
        <dbReference type="ChEBI" id="CHEBI:58349"/>
        <dbReference type="EC" id="1.1.1.169"/>
    </reaction>
</comment>
<reference evidence="13 14" key="1">
    <citation type="submission" date="2019-03" db="EMBL/GenBank/DDBJ databases">
        <title>Genomic Encyclopedia of Type Strains, Phase IV (KMG-IV): sequencing the most valuable type-strain genomes for metagenomic binning, comparative biology and taxonomic classification.</title>
        <authorList>
            <person name="Goeker M."/>
        </authorList>
    </citation>
    <scope>NUCLEOTIDE SEQUENCE [LARGE SCALE GENOMIC DNA]</scope>
    <source>
        <strain evidence="13 14">DSM 12121</strain>
    </source>
</reference>
<comment type="caution">
    <text evidence="13">The sequence shown here is derived from an EMBL/GenBank/DDBJ whole genome shotgun (WGS) entry which is preliminary data.</text>
</comment>
<dbReference type="GO" id="GO:0015940">
    <property type="term" value="P:pantothenate biosynthetic process"/>
    <property type="evidence" value="ECO:0007669"/>
    <property type="project" value="UniProtKB-UniPathway"/>
</dbReference>
<dbReference type="RefSeq" id="WP_133588085.1">
    <property type="nucleotide sequence ID" value="NZ_SNVV01000001.1"/>
</dbReference>
<evidence type="ECO:0000256" key="4">
    <source>
        <dbReference type="ARBA" id="ARBA00019465"/>
    </source>
</evidence>
<dbReference type="AlphaFoldDB" id="A0A4R6EFU3"/>
<comment type="pathway">
    <text evidence="1 10">Cofactor biosynthesis; (R)-pantothenate biosynthesis; (R)-pantoate from 3-methyl-2-oxobutanoate: step 2/2.</text>
</comment>
<evidence type="ECO:0000256" key="6">
    <source>
        <dbReference type="ARBA" id="ARBA00022857"/>
    </source>
</evidence>
<dbReference type="FunFam" id="1.10.1040.10:FF:000017">
    <property type="entry name" value="2-dehydropantoate 2-reductase"/>
    <property type="match status" value="1"/>
</dbReference>
<dbReference type="Gene3D" id="3.40.50.720">
    <property type="entry name" value="NAD(P)-binding Rossmann-like Domain"/>
    <property type="match status" value="1"/>
</dbReference>
<evidence type="ECO:0000256" key="9">
    <source>
        <dbReference type="ARBA" id="ARBA00048793"/>
    </source>
</evidence>
<dbReference type="InterPro" id="IPR013328">
    <property type="entry name" value="6PGD_dom2"/>
</dbReference>
<dbReference type="OrthoDB" id="8555723at2"/>
<dbReference type="SUPFAM" id="SSF51735">
    <property type="entry name" value="NAD(P)-binding Rossmann-fold domains"/>
    <property type="match status" value="1"/>
</dbReference>
<evidence type="ECO:0000256" key="7">
    <source>
        <dbReference type="ARBA" id="ARBA00023002"/>
    </source>
</evidence>